<evidence type="ECO:0000256" key="4">
    <source>
        <dbReference type="ARBA" id="ARBA00022512"/>
    </source>
</evidence>
<accession>A0A8T0SUL0</accession>
<keyword evidence="4 5" id="KW-0134">Cell wall</keyword>
<keyword evidence="5" id="KW-0964">Secreted</keyword>
<sequence>MSNFIFQALLSGCSAGGLAALLHCDDFRARFPQEIPVKCLSDSGFFLDAKDLSGERLMRSIFSGVVQLQKSSAHGLHCREGSNRECQKSSAQGLHCREGSNRVGPCGWGVNISAGTRAQGHAFFHKAAASSRRPYTAARRSRVKSRRPMSLQTCRLEVLADHTVVPFPAMAIAEHMSPLVVARKHRPAGHTLAVAAPLLVLLALLAAFSGSPVAAAEDSSPVLIDLTLVAGAQEKGAVCLDGTPPAYHLQRGFGSGSQSWIVFLQGGAWCGTTGKESCSTRKMTEYGSSKFMKPIAFDGVLSDQQPQNPDFYNWNKVFVRYCDGASFSGDAEGEAENGTKLYFRGLRIWEAVVDELMEKGMDTAKQALLAGCSAGGLSTLLHCDNFRGRFPQEVSVKCLPDAGFFLDAKDLSGERFFRSVFHGVVQLQNVSEVLPKDCLAKKEPTECFFPAELIKSISTPTFIVNSGYDSWQISNIDAPVGSYPGDTWSSCRDNIGNCNSKQLDVLHGYRNKLIHELKAAEGKRDWGLFIDSCSTHCQTSFSSSWHSPTSPRLGNKTIAEAVGDWYFGRRKGTMKQIDCKYPCNPTCGS</sequence>
<dbReference type="SUPFAM" id="SSF53474">
    <property type="entry name" value="alpha/beta-Hydrolases"/>
    <property type="match status" value="1"/>
</dbReference>
<reference evidence="6" key="1">
    <citation type="submission" date="2020-05" db="EMBL/GenBank/DDBJ databases">
        <title>WGS assembly of Panicum virgatum.</title>
        <authorList>
            <person name="Lovell J.T."/>
            <person name="Jenkins J."/>
            <person name="Shu S."/>
            <person name="Juenger T.E."/>
            <person name="Schmutz J."/>
        </authorList>
    </citation>
    <scope>NUCLEOTIDE SEQUENCE</scope>
    <source>
        <strain evidence="6">AP13</strain>
    </source>
</reference>
<proteinExistence type="inferred from homology"/>
<organism evidence="6 7">
    <name type="scientific">Panicum virgatum</name>
    <name type="common">Blackwell switchgrass</name>
    <dbReference type="NCBI Taxonomy" id="38727"/>
    <lineage>
        <taxon>Eukaryota</taxon>
        <taxon>Viridiplantae</taxon>
        <taxon>Streptophyta</taxon>
        <taxon>Embryophyta</taxon>
        <taxon>Tracheophyta</taxon>
        <taxon>Spermatophyta</taxon>
        <taxon>Magnoliopsida</taxon>
        <taxon>Liliopsida</taxon>
        <taxon>Poales</taxon>
        <taxon>Poaceae</taxon>
        <taxon>PACMAD clade</taxon>
        <taxon>Panicoideae</taxon>
        <taxon>Panicodae</taxon>
        <taxon>Paniceae</taxon>
        <taxon>Panicinae</taxon>
        <taxon>Panicum</taxon>
        <taxon>Panicum sect. Hiantes</taxon>
    </lineage>
</organism>
<evidence type="ECO:0000256" key="1">
    <source>
        <dbReference type="ARBA" id="ARBA00003534"/>
    </source>
</evidence>
<feature type="chain" id="PRO_5035964022" description="Pectin acetylesterase" evidence="5">
    <location>
        <begin position="20"/>
        <end position="589"/>
    </location>
</feature>
<dbReference type="PANTHER" id="PTHR21562:SF53">
    <property type="entry name" value="PECTIN ACETYLESTERASE"/>
    <property type="match status" value="1"/>
</dbReference>
<evidence type="ECO:0000313" key="7">
    <source>
        <dbReference type="Proteomes" id="UP000823388"/>
    </source>
</evidence>
<comment type="similarity">
    <text evidence="3 5">Belongs to the pectinacetylesterase family.</text>
</comment>
<keyword evidence="5" id="KW-0961">Cell wall biogenesis/degradation</keyword>
<name>A0A8T0SUL0_PANVG</name>
<dbReference type="InterPro" id="IPR004963">
    <property type="entry name" value="PAE/NOTUM"/>
</dbReference>
<dbReference type="Pfam" id="PF03283">
    <property type="entry name" value="PAE"/>
    <property type="match status" value="2"/>
</dbReference>
<evidence type="ECO:0000313" key="6">
    <source>
        <dbReference type="EMBL" id="KAG2602500.1"/>
    </source>
</evidence>
<evidence type="ECO:0000256" key="5">
    <source>
        <dbReference type="RuleBase" id="RU363114"/>
    </source>
</evidence>
<dbReference type="InterPro" id="IPR029058">
    <property type="entry name" value="AB_hydrolase_fold"/>
</dbReference>
<gene>
    <name evidence="6" type="ORF">PVAP13_5KG693300</name>
</gene>
<dbReference type="GO" id="GO:0016787">
    <property type="term" value="F:hydrolase activity"/>
    <property type="evidence" value="ECO:0007669"/>
    <property type="project" value="UniProtKB-KW"/>
</dbReference>
<comment type="caution">
    <text evidence="6">The sequence shown here is derived from an EMBL/GenBank/DDBJ whole genome shotgun (WGS) entry which is preliminary data.</text>
</comment>
<keyword evidence="7" id="KW-1185">Reference proteome</keyword>
<dbReference type="GO" id="GO:0071555">
    <property type="term" value="P:cell wall organization"/>
    <property type="evidence" value="ECO:0007669"/>
    <property type="project" value="UniProtKB-KW"/>
</dbReference>
<keyword evidence="5" id="KW-0732">Signal</keyword>
<feature type="signal peptide" evidence="5">
    <location>
        <begin position="1"/>
        <end position="19"/>
    </location>
</feature>
<dbReference type="EC" id="3.1.1.-" evidence="5"/>
<dbReference type="EMBL" id="CM029045">
    <property type="protein sequence ID" value="KAG2602500.1"/>
    <property type="molecule type" value="Genomic_DNA"/>
</dbReference>
<evidence type="ECO:0000256" key="3">
    <source>
        <dbReference type="ARBA" id="ARBA00005784"/>
    </source>
</evidence>
<dbReference type="AlphaFoldDB" id="A0A8T0SUL0"/>
<dbReference type="PANTHER" id="PTHR21562">
    <property type="entry name" value="NOTUM-RELATED"/>
    <property type="match status" value="1"/>
</dbReference>
<keyword evidence="5" id="KW-0378">Hydrolase</keyword>
<comment type="subcellular location">
    <subcellularLocation>
        <location evidence="2 5">Secreted</location>
        <location evidence="2 5">Cell wall</location>
    </subcellularLocation>
</comment>
<protein>
    <recommendedName>
        <fullName evidence="5">Pectin acetylesterase</fullName>
        <ecNumber evidence="5">3.1.1.-</ecNumber>
    </recommendedName>
</protein>
<comment type="function">
    <text evidence="1 5">Hydrolyzes acetyl esters in homogalacturonan regions of pectin. In type I primary cell wall, galacturonic acid residues of pectin can be acetylated at the O-2 and O-3 positions. Decreasing the degree of acetylation of pectin gels in vitro alters their physical properties.</text>
</comment>
<dbReference type="Proteomes" id="UP000823388">
    <property type="component" value="Chromosome 5K"/>
</dbReference>
<evidence type="ECO:0000256" key="2">
    <source>
        <dbReference type="ARBA" id="ARBA00004191"/>
    </source>
</evidence>